<comment type="caution">
    <text evidence="1">The sequence shown here is derived from an EMBL/GenBank/DDBJ whole genome shotgun (WGS) entry which is preliminary data.</text>
</comment>
<keyword evidence="2" id="KW-1185">Reference proteome</keyword>
<name>A0ABS6S2G0_9BACT</name>
<dbReference type="Proteomes" id="UP001196980">
    <property type="component" value="Unassembled WGS sequence"/>
</dbReference>
<evidence type="ECO:0000313" key="2">
    <source>
        <dbReference type="Proteomes" id="UP001196980"/>
    </source>
</evidence>
<proteinExistence type="predicted"/>
<sequence>MNLCRDCVHWHWTGDFRGNCFIHRWEHDKYSQDAVPSDMGCKEYAVRCAERVAAAKEG</sequence>
<dbReference type="RefSeq" id="WP_218253631.1">
    <property type="nucleotide sequence ID" value="NZ_JABXWD010000415.1"/>
</dbReference>
<reference evidence="1 2" key="1">
    <citation type="journal article" date="2020" name="J Geophys Res Biogeosci">
        <title>Magnetotaxis as an Adaptation to Enable Bacterial Shuttling of Microbial Sulfur and Sulfur Cycling Across Aquatic Oxic#Anoxic Interfaces.</title>
        <authorList>
            <person name="Li J."/>
            <person name="Liu P."/>
            <person name="Wang J."/>
            <person name="Roberts A.P."/>
            <person name="Pan Y."/>
        </authorList>
    </citation>
    <scope>NUCLEOTIDE SEQUENCE [LARGE SCALE GENOMIC DNA]</scope>
    <source>
        <strain evidence="1 2">MYR-1_YQ</strain>
    </source>
</reference>
<gene>
    <name evidence="1" type="ORF">HWQ67_15705</name>
</gene>
<evidence type="ECO:0000313" key="1">
    <source>
        <dbReference type="EMBL" id="MBV6343025.1"/>
    </source>
</evidence>
<accession>A0ABS6S2G0</accession>
<organism evidence="1 2">
    <name type="scientific">Candidatus Magnetobacterium casense</name>
    <dbReference type="NCBI Taxonomy" id="1455061"/>
    <lineage>
        <taxon>Bacteria</taxon>
        <taxon>Pseudomonadati</taxon>
        <taxon>Nitrospirota</taxon>
        <taxon>Thermodesulfovibrionia</taxon>
        <taxon>Thermodesulfovibrionales</taxon>
        <taxon>Candidatus Magnetobacteriaceae</taxon>
        <taxon>Candidatus Magnetobacterium</taxon>
    </lineage>
</organism>
<protein>
    <submittedName>
        <fullName evidence="1">Uncharacterized protein</fullName>
    </submittedName>
</protein>
<dbReference type="EMBL" id="JABXWD010000415">
    <property type="protein sequence ID" value="MBV6343025.1"/>
    <property type="molecule type" value="Genomic_DNA"/>
</dbReference>